<proteinExistence type="predicted"/>
<dbReference type="Proteomes" id="UP000199025">
    <property type="component" value="Unassembled WGS sequence"/>
</dbReference>
<feature type="domain" description="D-glutamate cyclase-like C-terminal" evidence="1">
    <location>
        <begin position="26"/>
        <end position="320"/>
    </location>
</feature>
<dbReference type="Gene3D" id="3.90.1640.20">
    <property type="entry name" value="TON_0340"/>
    <property type="match status" value="1"/>
</dbReference>
<dbReference type="STRING" id="115433.SAMN05421835_105297"/>
<dbReference type="OrthoDB" id="1668885at2"/>
<dbReference type="RefSeq" id="WP_143249850.1">
    <property type="nucleotide sequence ID" value="NZ_FORP01000005.1"/>
</dbReference>
<protein>
    <recommendedName>
        <fullName evidence="1">D-glutamate cyclase-like C-terminal domain-containing protein</fullName>
    </recommendedName>
</protein>
<evidence type="ECO:0000259" key="1">
    <source>
        <dbReference type="Pfam" id="PF14336"/>
    </source>
</evidence>
<dbReference type="AlphaFoldDB" id="A0A1I3RGM2"/>
<dbReference type="Pfam" id="PF14336">
    <property type="entry name" value="GLUCM-like_C"/>
    <property type="match status" value="1"/>
</dbReference>
<name>A0A1I3RGM2_9PSEU</name>
<gene>
    <name evidence="2" type="ORF">SAMN05421835_105297</name>
</gene>
<dbReference type="PANTHER" id="PTHR32022">
    <property type="entry name" value="D-GLUTAMATE CYCLASE, MITOCHONDRIAL"/>
    <property type="match status" value="1"/>
</dbReference>
<evidence type="ECO:0000313" key="2">
    <source>
        <dbReference type="EMBL" id="SFJ45170.1"/>
    </source>
</evidence>
<dbReference type="PANTHER" id="PTHR32022:SF10">
    <property type="entry name" value="D-GLUTAMATE CYCLASE, MITOCHONDRIAL"/>
    <property type="match status" value="1"/>
</dbReference>
<accession>A0A1I3RGM2</accession>
<sequence length="338" mass="34863">MPEVVGQYVDQIMTAELRPVGNMPRGVAHRLYEAVRGRAKGPLSTAMATAIHDRVGEGDRVLVVCGAGGAPSLPRGEIDGLPGAIALARVLTLGLGAEVHLAAEPRFVRPLEEIARAGQLNVHSDAFGHGPAEVTIHVSPEDDAEGARFSTAVLDELRPALVLAIEKLAPNHAGVIHGATGNPWHDVHFNPAPLFAAATARGVLTCGIGDAGNEAGFGAVPEVAVIQPAGARCRCACGGGMAAAVAADHVLTAAISDWGGYAVTALLAYLLRRPDLAADADYVEELLRAAVRSGVVCGWHARPVLSDDGVPLDAQRAAVTLMRTAVTQALSHSVSPSH</sequence>
<evidence type="ECO:0000313" key="3">
    <source>
        <dbReference type="Proteomes" id="UP000199025"/>
    </source>
</evidence>
<dbReference type="InterPro" id="IPR025504">
    <property type="entry name" value="GLUCM_C"/>
</dbReference>
<organism evidence="2 3">
    <name type="scientific">Amycolatopsis sacchari</name>
    <dbReference type="NCBI Taxonomy" id="115433"/>
    <lineage>
        <taxon>Bacteria</taxon>
        <taxon>Bacillati</taxon>
        <taxon>Actinomycetota</taxon>
        <taxon>Actinomycetes</taxon>
        <taxon>Pseudonocardiales</taxon>
        <taxon>Pseudonocardiaceae</taxon>
        <taxon>Amycolatopsis</taxon>
    </lineage>
</organism>
<keyword evidence="3" id="KW-1185">Reference proteome</keyword>
<reference evidence="2 3" key="1">
    <citation type="submission" date="2016-10" db="EMBL/GenBank/DDBJ databases">
        <authorList>
            <person name="de Groot N.N."/>
        </authorList>
    </citation>
    <scope>NUCLEOTIDE SEQUENCE [LARGE SCALE GENOMIC DNA]</scope>
    <source>
        <strain evidence="2 3">DSM 44468</strain>
    </source>
</reference>
<dbReference type="EMBL" id="FORP01000005">
    <property type="protein sequence ID" value="SFJ45170.1"/>
    <property type="molecule type" value="Genomic_DNA"/>
</dbReference>